<evidence type="ECO:0000259" key="1">
    <source>
        <dbReference type="PROSITE" id="PS51379"/>
    </source>
</evidence>
<dbReference type="InterPro" id="IPR017900">
    <property type="entry name" value="4Fe4S_Fe_S_CS"/>
</dbReference>
<feature type="domain" description="4Fe-4S ferredoxin-type" evidence="1">
    <location>
        <begin position="1"/>
        <end position="29"/>
    </location>
</feature>
<name>A0A645G5V9_9ZZZZ</name>
<reference evidence="2" key="1">
    <citation type="submission" date="2019-08" db="EMBL/GenBank/DDBJ databases">
        <authorList>
            <person name="Kucharzyk K."/>
            <person name="Murdoch R.W."/>
            <person name="Higgins S."/>
            <person name="Loffler F."/>
        </authorList>
    </citation>
    <scope>NUCLEOTIDE SEQUENCE</scope>
</reference>
<dbReference type="AlphaFoldDB" id="A0A645G5V9"/>
<comment type="caution">
    <text evidence="2">The sequence shown here is derived from an EMBL/GenBank/DDBJ whole genome shotgun (WGS) entry which is preliminary data.</text>
</comment>
<protein>
    <submittedName>
        <fullName evidence="2">Electron transport complex subunit RsxC</fullName>
    </submittedName>
</protein>
<sequence>MLKESKIACMHCSHCSEVCPRNLIGHDLHPHKMMRIASYNSLCDNKITPVNAYLCCGCRLCEYACIMNLQPWKLHNLLKDTMKENGIKNSCNNQPEKAHPFRNLKRYPVNKLIRKLGLTEYDKNAPIEYTQINTKKVSILLNQHIGAPSKCLVNMGDVVKKGDLIGQIPENSLGSNIYASIDGTIEDVQKNIVIINGGK</sequence>
<dbReference type="InterPro" id="IPR010208">
    <property type="entry name" value="Ion_transpt_RnfC/RsxC"/>
</dbReference>
<evidence type="ECO:0000313" key="2">
    <source>
        <dbReference type="EMBL" id="MPN21320.1"/>
    </source>
</evidence>
<dbReference type="PROSITE" id="PS51379">
    <property type="entry name" value="4FE4S_FER_2"/>
    <property type="match status" value="1"/>
</dbReference>
<dbReference type="Gene3D" id="3.30.70.20">
    <property type="match status" value="1"/>
</dbReference>
<dbReference type="SUPFAM" id="SSF46548">
    <property type="entry name" value="alpha-helical ferredoxin"/>
    <property type="match status" value="1"/>
</dbReference>
<organism evidence="2">
    <name type="scientific">bioreactor metagenome</name>
    <dbReference type="NCBI Taxonomy" id="1076179"/>
    <lineage>
        <taxon>unclassified sequences</taxon>
        <taxon>metagenomes</taxon>
        <taxon>ecological metagenomes</taxon>
    </lineage>
</organism>
<dbReference type="InterPro" id="IPR011053">
    <property type="entry name" value="Single_hybrid_motif"/>
</dbReference>
<dbReference type="InterPro" id="IPR017896">
    <property type="entry name" value="4Fe4S_Fe-S-bd"/>
</dbReference>
<dbReference type="GO" id="GO:0016020">
    <property type="term" value="C:membrane"/>
    <property type="evidence" value="ECO:0007669"/>
    <property type="project" value="InterPro"/>
</dbReference>
<proteinExistence type="predicted"/>
<dbReference type="InterPro" id="IPR026902">
    <property type="entry name" value="RnfC_N"/>
</dbReference>
<dbReference type="Pfam" id="PF13375">
    <property type="entry name" value="RnfC_N"/>
    <property type="match status" value="1"/>
</dbReference>
<dbReference type="Pfam" id="PF13534">
    <property type="entry name" value="Fer4_17"/>
    <property type="match status" value="1"/>
</dbReference>
<dbReference type="PANTHER" id="PTHR43034">
    <property type="entry name" value="ION-TRANSLOCATING OXIDOREDUCTASE COMPLEX SUBUNIT C"/>
    <property type="match status" value="1"/>
</dbReference>
<dbReference type="GO" id="GO:0051539">
    <property type="term" value="F:4 iron, 4 sulfur cluster binding"/>
    <property type="evidence" value="ECO:0007669"/>
    <property type="project" value="InterPro"/>
</dbReference>
<dbReference type="EMBL" id="VSSQ01069281">
    <property type="protein sequence ID" value="MPN21320.1"/>
    <property type="molecule type" value="Genomic_DNA"/>
</dbReference>
<accession>A0A645G5V9</accession>
<dbReference type="PROSITE" id="PS00198">
    <property type="entry name" value="4FE4S_FER_1"/>
    <property type="match status" value="1"/>
</dbReference>
<dbReference type="SUPFAM" id="SSF51230">
    <property type="entry name" value="Single hybrid motif"/>
    <property type="match status" value="1"/>
</dbReference>
<dbReference type="GO" id="GO:0009055">
    <property type="term" value="F:electron transfer activity"/>
    <property type="evidence" value="ECO:0007669"/>
    <property type="project" value="InterPro"/>
</dbReference>
<dbReference type="PANTHER" id="PTHR43034:SF2">
    <property type="entry name" value="ION-TRANSLOCATING OXIDOREDUCTASE COMPLEX SUBUNIT C"/>
    <property type="match status" value="1"/>
</dbReference>
<gene>
    <name evidence="2" type="primary">rsxC_19</name>
    <name evidence="2" type="ORF">SDC9_168699</name>
</gene>